<dbReference type="InterPro" id="IPR010982">
    <property type="entry name" value="Lambda_DNA-bd_dom_sf"/>
</dbReference>
<dbReference type="RefSeq" id="WP_170245164.1">
    <property type="nucleotide sequence ID" value="NZ_BJZO01000171.1"/>
</dbReference>
<proteinExistence type="inferred from homology"/>
<gene>
    <name evidence="7" type="ORF">ROR02_31810</name>
</gene>
<dbReference type="GO" id="GO:0003677">
    <property type="term" value="F:DNA binding"/>
    <property type="evidence" value="ECO:0007669"/>
    <property type="project" value="UniProtKB-KW"/>
</dbReference>
<dbReference type="Proteomes" id="UP000321567">
    <property type="component" value="Unassembled WGS sequence"/>
</dbReference>
<evidence type="ECO:0000259" key="6">
    <source>
        <dbReference type="Pfam" id="PF13693"/>
    </source>
</evidence>
<comment type="similarity">
    <text evidence="1">Belongs to the ner transcriptional regulatory family.</text>
</comment>
<dbReference type="Gene3D" id="1.10.260.40">
    <property type="entry name" value="lambda repressor-like DNA-binding domains"/>
    <property type="match status" value="1"/>
</dbReference>
<evidence type="ECO:0000256" key="4">
    <source>
        <dbReference type="ARBA" id="ARBA00023163"/>
    </source>
</evidence>
<comment type="caution">
    <text evidence="7">The sequence shown here is derived from an EMBL/GenBank/DDBJ whole genome shotgun (WGS) entry which is preliminary data.</text>
</comment>
<feature type="domain" description="Ner winged helix-turn-helix DNA-binding" evidence="6">
    <location>
        <begin position="16"/>
        <end position="84"/>
    </location>
</feature>
<organism evidence="7 8">
    <name type="scientific">Pararhodospirillum oryzae</name>
    <dbReference type="NCBI Taxonomy" id="478448"/>
    <lineage>
        <taxon>Bacteria</taxon>
        <taxon>Pseudomonadati</taxon>
        <taxon>Pseudomonadota</taxon>
        <taxon>Alphaproteobacteria</taxon>
        <taxon>Rhodospirillales</taxon>
        <taxon>Rhodospirillaceae</taxon>
        <taxon>Pararhodospirillum</taxon>
    </lineage>
</organism>
<evidence type="ECO:0000256" key="2">
    <source>
        <dbReference type="ARBA" id="ARBA00023015"/>
    </source>
</evidence>
<evidence type="ECO:0000256" key="3">
    <source>
        <dbReference type="ARBA" id="ARBA00023125"/>
    </source>
</evidence>
<evidence type="ECO:0000313" key="8">
    <source>
        <dbReference type="Proteomes" id="UP000321567"/>
    </source>
</evidence>
<evidence type="ECO:0000256" key="5">
    <source>
        <dbReference type="SAM" id="MobiDB-lite"/>
    </source>
</evidence>
<keyword evidence="8" id="KW-1185">Reference proteome</keyword>
<name>A0A512HCE2_9PROT</name>
<protein>
    <recommendedName>
        <fullName evidence="6">Ner winged helix-turn-helix DNA-binding domain-containing protein</fullName>
    </recommendedName>
</protein>
<accession>A0A512HCE2</accession>
<keyword evidence="3" id="KW-0238">DNA-binding</keyword>
<dbReference type="Pfam" id="PF13693">
    <property type="entry name" value="HTH_35"/>
    <property type="match status" value="1"/>
</dbReference>
<feature type="region of interest" description="Disordered" evidence="5">
    <location>
        <begin position="69"/>
        <end position="106"/>
    </location>
</feature>
<evidence type="ECO:0000313" key="7">
    <source>
        <dbReference type="EMBL" id="GEO83050.1"/>
    </source>
</evidence>
<keyword evidence="2" id="KW-0805">Transcription regulation</keyword>
<evidence type="ECO:0000256" key="1">
    <source>
        <dbReference type="ARBA" id="ARBA00006157"/>
    </source>
</evidence>
<dbReference type="AlphaFoldDB" id="A0A512HCE2"/>
<dbReference type="InterPro" id="IPR038722">
    <property type="entry name" value="Ner_HTH_dom"/>
</dbReference>
<sequence>MRSAVVLDRTPPGDLPPETIKWLLARQGLTYADVDRVYGLPEGTCRKAARYPVLRGELALAEALGRSPRELWPSRYQTDGARRSPQPKTNYAPPPRQPTSQKRRIA</sequence>
<dbReference type="EMBL" id="BJZO01000171">
    <property type="protein sequence ID" value="GEO83050.1"/>
    <property type="molecule type" value="Genomic_DNA"/>
</dbReference>
<reference evidence="7 8" key="1">
    <citation type="submission" date="2019-07" db="EMBL/GenBank/DDBJ databases">
        <title>Whole genome shotgun sequence of Rhodospirillum oryzae NBRC 107573.</title>
        <authorList>
            <person name="Hosoyama A."/>
            <person name="Uohara A."/>
            <person name="Ohji S."/>
            <person name="Ichikawa N."/>
        </authorList>
    </citation>
    <scope>NUCLEOTIDE SEQUENCE [LARGE SCALE GENOMIC DNA]</scope>
    <source>
        <strain evidence="7 8">NBRC 107573</strain>
    </source>
</reference>
<keyword evidence="4" id="KW-0804">Transcription</keyword>
<dbReference type="SUPFAM" id="SSF47413">
    <property type="entry name" value="lambda repressor-like DNA-binding domains"/>
    <property type="match status" value="1"/>
</dbReference>